<sequence>MPLYQRDLIGYSRDFRDDRLFNSVLQPPLYELSIYGYDSYYLQRQRRKLESWVLLQPEFKGIEI</sequence>
<reference evidence="1" key="1">
    <citation type="submission" date="2021-05" db="EMBL/GenBank/DDBJ databases">
        <authorList>
            <person name="Pietrasiak N."/>
            <person name="Ward R."/>
            <person name="Stajich J.E."/>
            <person name="Kurbessoian T."/>
        </authorList>
    </citation>
    <scope>NUCLEOTIDE SEQUENCE</scope>
    <source>
        <strain evidence="1">GSE-TBD4-15B</strain>
    </source>
</reference>
<protein>
    <submittedName>
        <fullName evidence="1">Uncharacterized protein</fullName>
    </submittedName>
</protein>
<name>A0A951U4F5_9CYAN</name>
<evidence type="ECO:0000313" key="1">
    <source>
        <dbReference type="EMBL" id="MBW4465673.1"/>
    </source>
</evidence>
<reference evidence="1" key="2">
    <citation type="journal article" date="2022" name="Microbiol. Resour. Announc.">
        <title>Metagenome Sequencing to Explore Phylogenomics of Terrestrial Cyanobacteria.</title>
        <authorList>
            <person name="Ward R.D."/>
            <person name="Stajich J.E."/>
            <person name="Johansen J.R."/>
            <person name="Huntemann M."/>
            <person name="Clum A."/>
            <person name="Foster B."/>
            <person name="Foster B."/>
            <person name="Roux S."/>
            <person name="Palaniappan K."/>
            <person name="Varghese N."/>
            <person name="Mukherjee S."/>
            <person name="Reddy T.B.K."/>
            <person name="Daum C."/>
            <person name="Copeland A."/>
            <person name="Chen I.A."/>
            <person name="Ivanova N.N."/>
            <person name="Kyrpides N.C."/>
            <person name="Shapiro N."/>
            <person name="Eloe-Fadrosh E.A."/>
            <person name="Pietrasiak N."/>
        </authorList>
    </citation>
    <scope>NUCLEOTIDE SEQUENCE</scope>
    <source>
        <strain evidence="1">GSE-TBD4-15B</strain>
    </source>
</reference>
<dbReference type="AlphaFoldDB" id="A0A951U4F5"/>
<accession>A0A951U4F5</accession>
<dbReference type="Proteomes" id="UP000707356">
    <property type="component" value="Unassembled WGS sequence"/>
</dbReference>
<organism evidence="1 2">
    <name type="scientific">Pegethrix bostrychoides GSE-TBD4-15B</name>
    <dbReference type="NCBI Taxonomy" id="2839662"/>
    <lineage>
        <taxon>Bacteria</taxon>
        <taxon>Bacillati</taxon>
        <taxon>Cyanobacteriota</taxon>
        <taxon>Cyanophyceae</taxon>
        <taxon>Oculatellales</taxon>
        <taxon>Oculatellaceae</taxon>
        <taxon>Pegethrix</taxon>
    </lineage>
</organism>
<proteinExistence type="predicted"/>
<gene>
    <name evidence="1" type="ORF">KME07_09565</name>
</gene>
<evidence type="ECO:0000313" key="2">
    <source>
        <dbReference type="Proteomes" id="UP000707356"/>
    </source>
</evidence>
<dbReference type="EMBL" id="JAHHHV010000057">
    <property type="protein sequence ID" value="MBW4465673.1"/>
    <property type="molecule type" value="Genomic_DNA"/>
</dbReference>
<comment type="caution">
    <text evidence="1">The sequence shown here is derived from an EMBL/GenBank/DDBJ whole genome shotgun (WGS) entry which is preliminary data.</text>
</comment>